<dbReference type="OrthoDB" id="5425890at2759"/>
<feature type="non-terminal residue" evidence="1">
    <location>
        <position position="1"/>
    </location>
</feature>
<sequence>ISKKYFTSLYSPIRKRAFTSKNIKAGFTISSLFSFNLDRVLRSIPALIDVPAILIADELRVGLCL</sequence>
<keyword evidence="2" id="KW-1185">Reference proteome</keyword>
<evidence type="ECO:0000313" key="1">
    <source>
        <dbReference type="EMBL" id="KAG9229626.1"/>
    </source>
</evidence>
<gene>
    <name evidence="1" type="ORF">BJ875DRAFT_386959</name>
</gene>
<accession>A0A9P7Y9Q0</accession>
<evidence type="ECO:0000313" key="2">
    <source>
        <dbReference type="Proteomes" id="UP000824998"/>
    </source>
</evidence>
<proteinExistence type="predicted"/>
<comment type="caution">
    <text evidence="1">The sequence shown here is derived from an EMBL/GenBank/DDBJ whole genome shotgun (WGS) entry which is preliminary data.</text>
</comment>
<organism evidence="1 2">
    <name type="scientific">Amylocarpus encephaloides</name>
    <dbReference type="NCBI Taxonomy" id="45428"/>
    <lineage>
        <taxon>Eukaryota</taxon>
        <taxon>Fungi</taxon>
        <taxon>Dikarya</taxon>
        <taxon>Ascomycota</taxon>
        <taxon>Pezizomycotina</taxon>
        <taxon>Leotiomycetes</taxon>
        <taxon>Helotiales</taxon>
        <taxon>Helotiales incertae sedis</taxon>
        <taxon>Amylocarpus</taxon>
    </lineage>
</organism>
<protein>
    <submittedName>
        <fullName evidence="1">Uncharacterized protein</fullName>
    </submittedName>
</protein>
<name>A0A9P7Y9Q0_9HELO</name>
<reference evidence="1" key="1">
    <citation type="journal article" date="2021" name="IMA Fungus">
        <title>Genomic characterization of three marine fungi, including Emericellopsis atlantica sp. nov. with signatures of a generalist lifestyle and marine biomass degradation.</title>
        <authorList>
            <person name="Hagestad O.C."/>
            <person name="Hou L."/>
            <person name="Andersen J.H."/>
            <person name="Hansen E.H."/>
            <person name="Altermark B."/>
            <person name="Li C."/>
            <person name="Kuhnert E."/>
            <person name="Cox R.J."/>
            <person name="Crous P.W."/>
            <person name="Spatafora J.W."/>
            <person name="Lail K."/>
            <person name="Amirebrahimi M."/>
            <person name="Lipzen A."/>
            <person name="Pangilinan J."/>
            <person name="Andreopoulos W."/>
            <person name="Hayes R.D."/>
            <person name="Ng V."/>
            <person name="Grigoriev I.V."/>
            <person name="Jackson S.A."/>
            <person name="Sutton T.D.S."/>
            <person name="Dobson A.D.W."/>
            <person name="Rama T."/>
        </authorList>
    </citation>
    <scope>NUCLEOTIDE SEQUENCE</scope>
    <source>
        <strain evidence="1">TRa018bII</strain>
    </source>
</reference>
<dbReference type="EMBL" id="MU251746">
    <property type="protein sequence ID" value="KAG9229626.1"/>
    <property type="molecule type" value="Genomic_DNA"/>
</dbReference>
<dbReference type="Proteomes" id="UP000824998">
    <property type="component" value="Unassembled WGS sequence"/>
</dbReference>
<dbReference type="AlphaFoldDB" id="A0A9P7Y9Q0"/>